<organism evidence="5 6">
    <name type="scientific">Simonsiella muelleri ATCC 29453</name>
    <dbReference type="NCBI Taxonomy" id="641147"/>
    <lineage>
        <taxon>Bacteria</taxon>
        <taxon>Pseudomonadati</taxon>
        <taxon>Pseudomonadota</taxon>
        <taxon>Betaproteobacteria</taxon>
        <taxon>Neisseriales</taxon>
        <taxon>Neisseriaceae</taxon>
        <taxon>Simonsiella</taxon>
    </lineage>
</organism>
<dbReference type="InterPro" id="IPR023346">
    <property type="entry name" value="Lysozyme-like_dom_sf"/>
</dbReference>
<keyword evidence="3" id="KW-0732">Signal</keyword>
<feature type="signal peptide" evidence="3">
    <location>
        <begin position="1"/>
        <end position="29"/>
    </location>
</feature>
<evidence type="ECO:0000259" key="4">
    <source>
        <dbReference type="PROSITE" id="PS51782"/>
    </source>
</evidence>
<comment type="caution">
    <text evidence="5">The sequence shown here is derived from an EMBL/GenBank/DDBJ whole genome shotgun (WGS) entry which is preliminary data.</text>
</comment>
<dbReference type="SUPFAM" id="SSF54106">
    <property type="entry name" value="LysM domain"/>
    <property type="match status" value="1"/>
</dbReference>
<dbReference type="InterPro" id="IPR018392">
    <property type="entry name" value="LysM"/>
</dbReference>
<dbReference type="CDD" id="cd00118">
    <property type="entry name" value="LysM"/>
    <property type="match status" value="1"/>
</dbReference>
<feature type="region of interest" description="Disordered" evidence="2">
    <location>
        <begin position="756"/>
        <end position="785"/>
    </location>
</feature>
<evidence type="ECO:0000256" key="2">
    <source>
        <dbReference type="SAM" id="MobiDB-lite"/>
    </source>
</evidence>
<reference evidence="5 6" key="1">
    <citation type="submission" date="2010-03" db="EMBL/GenBank/DDBJ databases">
        <authorList>
            <consortium name="The Broad Institute Genome Sequencing Platform"/>
            <person name="Ward D."/>
            <person name="Earl A."/>
            <person name="Feldgarden M."/>
            <person name="Gevers D."/>
            <person name="Young S."/>
            <person name="Zeng Q."/>
            <person name="Koehrsen M."/>
            <person name="Alvarado L."/>
            <person name="Berlin A.M."/>
            <person name="Borenstein D."/>
            <person name="Chapman S.B."/>
            <person name="Chen Z."/>
            <person name="Engels R."/>
            <person name="Freedman E."/>
            <person name="Gellesch M."/>
            <person name="Goldberg J."/>
            <person name="Griggs A."/>
            <person name="Gujja S."/>
            <person name="Heilman E.R."/>
            <person name="Heiman D.I."/>
            <person name="Hepburn T.A."/>
            <person name="Howarth C."/>
            <person name="Jen D."/>
            <person name="Larson L."/>
            <person name="Mehta T."/>
            <person name="Park D."/>
            <person name="Pearson M."/>
            <person name="Richards J."/>
            <person name="Roberts A."/>
            <person name="Saif S."/>
            <person name="Shea T.D."/>
            <person name="Shenoy N."/>
            <person name="Sisk P."/>
            <person name="Stolte C."/>
            <person name="Sykes S.N."/>
            <person name="Walk T."/>
            <person name="White J."/>
            <person name="Yandava C."/>
            <person name="Izard J."/>
            <person name="Baranova O.V."/>
            <person name="Blanton J.M."/>
            <person name="Tanner A.C."/>
            <person name="Dewhirst F."/>
            <person name="Haas B."/>
            <person name="Nusbaum C."/>
            <person name="Birren B."/>
        </authorList>
    </citation>
    <scope>NUCLEOTIDE SEQUENCE [LARGE SCALE GENOMIC DNA]</scope>
    <source>
        <strain evidence="5 6">ATCC 29453</strain>
    </source>
</reference>
<dbReference type="Proteomes" id="UP000017813">
    <property type="component" value="Unassembled WGS sequence"/>
</dbReference>
<dbReference type="SUPFAM" id="SSF53955">
    <property type="entry name" value="Lysozyme-like"/>
    <property type="match status" value="1"/>
</dbReference>
<evidence type="ECO:0000256" key="3">
    <source>
        <dbReference type="SAM" id="SignalP"/>
    </source>
</evidence>
<feature type="domain" description="LysM" evidence="4">
    <location>
        <begin position="680"/>
        <end position="723"/>
    </location>
</feature>
<keyword evidence="1" id="KW-0175">Coiled coil</keyword>
<evidence type="ECO:0000313" key="5">
    <source>
        <dbReference type="EMBL" id="EFG31086.2"/>
    </source>
</evidence>
<dbReference type="KEGG" id="smur:BWP33_05960"/>
<protein>
    <recommendedName>
        <fullName evidence="4">LysM domain-containing protein</fullName>
    </recommendedName>
</protein>
<gene>
    <name evidence="5" type="ORF">HMPREF9021_00915</name>
</gene>
<dbReference type="InterPro" id="IPR036779">
    <property type="entry name" value="LysM_dom_sf"/>
</dbReference>
<dbReference type="Pfam" id="PF01464">
    <property type="entry name" value="SLT"/>
    <property type="match status" value="1"/>
</dbReference>
<dbReference type="PROSITE" id="PS51782">
    <property type="entry name" value="LYSM"/>
    <property type="match status" value="1"/>
</dbReference>
<dbReference type="PANTHER" id="PTHR33734">
    <property type="entry name" value="LYSM DOMAIN-CONTAINING GPI-ANCHORED PROTEIN 2"/>
    <property type="match status" value="1"/>
</dbReference>
<evidence type="ECO:0000256" key="1">
    <source>
        <dbReference type="SAM" id="Coils"/>
    </source>
</evidence>
<dbReference type="EMBL" id="ADCY02000029">
    <property type="protein sequence ID" value="EFG31086.2"/>
    <property type="molecule type" value="Genomic_DNA"/>
</dbReference>
<accession>V9H8L3</accession>
<dbReference type="InterPro" id="IPR008258">
    <property type="entry name" value="Transglycosylase_SLT_dom_1"/>
</dbReference>
<dbReference type="eggNOG" id="COG1388">
    <property type="taxonomic scope" value="Bacteria"/>
</dbReference>
<dbReference type="HOGENOM" id="CLU_009520_1_4_4"/>
<feature type="chain" id="PRO_5030178911" description="LysM domain-containing protein" evidence="3">
    <location>
        <begin position="30"/>
        <end position="785"/>
    </location>
</feature>
<name>V9H8L3_9NEIS</name>
<reference evidence="5 6" key="2">
    <citation type="submission" date="2011-10" db="EMBL/GenBank/DDBJ databases">
        <title>The Genome Sequence of Simonsiella muelleri ATCC 29453.</title>
        <authorList>
            <consortium name="The Broad Institute Genome Sequencing Platform"/>
            <consortium name="The Broad Institute Genome Sequencing Center for Infectious Disease"/>
            <person name="Earl A."/>
            <person name="Ward D."/>
            <person name="Feldgarden M."/>
            <person name="Gevers D."/>
            <person name="Izard J."/>
            <person name="Baranova O.V."/>
            <person name="Blanton J.M."/>
            <person name="Tanner A.C."/>
            <person name="Dewhirst F."/>
            <person name="Young S.K."/>
            <person name="Zeng Q."/>
            <person name="Gargeya S."/>
            <person name="Fitzgerald M."/>
            <person name="Haas B."/>
            <person name="Abouelleil A."/>
            <person name="Alvarado L."/>
            <person name="Arachchi H.M."/>
            <person name="Berlin A."/>
            <person name="Brown A."/>
            <person name="Chapman S.B."/>
            <person name="Chen Z."/>
            <person name="Dunbar C."/>
            <person name="Freedman E."/>
            <person name="Gearin G."/>
            <person name="Goldberg J."/>
            <person name="Griggs A."/>
            <person name="Gujja S."/>
            <person name="Heiman D."/>
            <person name="Howarth C."/>
            <person name="Larson L."/>
            <person name="Lui A."/>
            <person name="MacDonald P.J.P."/>
            <person name="Montmayeur A."/>
            <person name="Murphy C."/>
            <person name="Neiman D."/>
            <person name="Pearson M."/>
            <person name="Priest M."/>
            <person name="Roberts A."/>
            <person name="Saif S."/>
            <person name="Shea T."/>
            <person name="Shenoy N."/>
            <person name="Sisk P."/>
            <person name="Stolte C."/>
            <person name="Sykes S."/>
            <person name="Wortman J."/>
            <person name="Nusbaum C."/>
            <person name="Birren B."/>
        </authorList>
    </citation>
    <scope>NUCLEOTIDE SEQUENCE [LARGE SCALE GENOMIC DNA]</scope>
    <source>
        <strain evidence="5 6">ATCC 29453</strain>
    </source>
</reference>
<dbReference type="STRING" id="641147.HMPREF9021_00915"/>
<keyword evidence="6" id="KW-1185">Reference proteome</keyword>
<feature type="coiled-coil region" evidence="1">
    <location>
        <begin position="598"/>
        <end position="659"/>
    </location>
</feature>
<dbReference type="Pfam" id="PF01476">
    <property type="entry name" value="LysM"/>
    <property type="match status" value="2"/>
</dbReference>
<feature type="compositionally biased region" description="Polar residues" evidence="2">
    <location>
        <begin position="770"/>
        <end position="779"/>
    </location>
</feature>
<dbReference type="SMART" id="SM00257">
    <property type="entry name" value="LysM"/>
    <property type="match status" value="2"/>
</dbReference>
<evidence type="ECO:0000313" key="6">
    <source>
        <dbReference type="Proteomes" id="UP000017813"/>
    </source>
</evidence>
<dbReference type="PANTHER" id="PTHR33734:SF22">
    <property type="entry name" value="MEMBRANE-BOUND LYTIC MUREIN TRANSGLYCOSYLASE D"/>
    <property type="match status" value="1"/>
</dbReference>
<proteinExistence type="predicted"/>
<sequence>MQNFYTMKTFKSLAIAVSGLCVLPTAVQAKNIATNEVGMAMMRLNASAVSDEVKYAQTASSNKKSYGGSVWNHLRNDFRMAEVNSNLVRSHEYKFATNSAYFNRTLNRSKPYMYHIVQEVKKRGMPAEIALLPFIESAYVIKASSHVGASGLWQFMPATGRHYGLEQTPLYDGRHDVYAATDAALNYLQYLHGLFGDWSLALAAYNWGEGNVTRAVRRAQASGIAPTYENLKMPAETRNYVPKLLAVRNLVRNPQAYGLSLPEIENTPYFKAVTVNNPVDIMAAAHLANISESEFLALNPAFKTPVFIPKNGRKMLLPVAAAKTFETNYKENNTKSLLSWDVFTPSYNMPISEVAAKTGTDVNELRRLNGLNGNQISAGRSVLVAKNGKATQALSVNFQSADKDNTPDTFVEKKQPVITNFVAKTEVESAHHDKSAILAARIMASNNLVIDTADNIASAPVSVATAPAVPKLATSRDFVAQQKMPTTDFTALTKAAANNLVVNDANPVVENTTTPVVTPASDMIAQNNQAIISAEELAKIDNEIQQNAANNINFVAANPTNKAVLLPEEMDLVSQQKTVVATAAPKNVATTDPLLALANEKANALREARAVAARAKREAERAKAAARIAEAKEVKRKAQEQARAEKLKQANELAALRRAREAGEPITTAIREQQVAAAATTHRVKEGDTLFNIAQRYNLNVVDLVNANNLRGNSIRVGQVLKVTGSKSVNPPRNPMTKVSGRTSAVMGLSREVTVSSVPFDSRNQKNTRKPTTSKTKINTKLMPS</sequence>
<dbReference type="Gene3D" id="1.10.530.10">
    <property type="match status" value="1"/>
</dbReference>
<dbReference type="eggNOG" id="COG0741">
    <property type="taxonomic scope" value="Bacteria"/>
</dbReference>
<dbReference type="AlphaFoldDB" id="V9H8L3"/>
<dbReference type="CDD" id="cd16894">
    <property type="entry name" value="MltD-like"/>
    <property type="match status" value="1"/>
</dbReference>
<dbReference type="Gene3D" id="3.10.350.10">
    <property type="entry name" value="LysM domain"/>
    <property type="match status" value="1"/>
</dbReference>